<dbReference type="SUPFAM" id="SSF56770">
    <property type="entry name" value="HydA/Nqo6-like"/>
    <property type="match status" value="1"/>
</dbReference>
<keyword evidence="4" id="KW-0479">Metal-binding</keyword>
<protein>
    <submittedName>
        <fullName evidence="8">NADH-quinone oxidoreductase subunit B family protein</fullName>
    </submittedName>
</protein>
<evidence type="ECO:0000259" key="7">
    <source>
        <dbReference type="Pfam" id="PF01058"/>
    </source>
</evidence>
<evidence type="ECO:0000256" key="3">
    <source>
        <dbReference type="ARBA" id="ARBA00022485"/>
    </source>
</evidence>
<evidence type="ECO:0000256" key="6">
    <source>
        <dbReference type="ARBA" id="ARBA00023014"/>
    </source>
</evidence>
<dbReference type="EMBL" id="VSIX01000029">
    <property type="protein sequence ID" value="TYB31727.1"/>
    <property type="molecule type" value="Genomic_DNA"/>
</dbReference>
<dbReference type="PROSITE" id="PS51257">
    <property type="entry name" value="PROKAR_LIPOPROTEIN"/>
    <property type="match status" value="1"/>
</dbReference>
<dbReference type="Gene3D" id="3.40.50.12280">
    <property type="match status" value="1"/>
</dbReference>
<keyword evidence="9" id="KW-1185">Reference proteome</keyword>
<dbReference type="PANTHER" id="PTHR42989">
    <property type="entry name" value="HYDROGENASE-4 COMPONENT I"/>
    <property type="match status" value="1"/>
</dbReference>
<dbReference type="AlphaFoldDB" id="A0A5D0MDD4"/>
<comment type="cofactor">
    <cofactor evidence="1">
        <name>[4Fe-4S] cluster</name>
        <dbReference type="ChEBI" id="CHEBI:49883"/>
    </cofactor>
</comment>
<evidence type="ECO:0000256" key="5">
    <source>
        <dbReference type="ARBA" id="ARBA00023004"/>
    </source>
</evidence>
<dbReference type="GO" id="GO:0046872">
    <property type="term" value="F:metal ion binding"/>
    <property type="evidence" value="ECO:0007669"/>
    <property type="project" value="UniProtKB-KW"/>
</dbReference>
<dbReference type="InterPro" id="IPR052375">
    <property type="entry name" value="Complex_I_20kDa-like"/>
</dbReference>
<dbReference type="PANTHER" id="PTHR42989:SF1">
    <property type="entry name" value="FORMATE HYDROGENLYASE SUBUNIT 7-RELATED"/>
    <property type="match status" value="1"/>
</dbReference>
<dbReference type="GO" id="GO:0051539">
    <property type="term" value="F:4 iron, 4 sulfur cluster binding"/>
    <property type="evidence" value="ECO:0007669"/>
    <property type="project" value="UniProtKB-KW"/>
</dbReference>
<gene>
    <name evidence="8" type="ORF">FXF47_02335</name>
</gene>
<keyword evidence="5" id="KW-0408">Iron</keyword>
<reference evidence="8" key="1">
    <citation type="submission" date="2019-08" db="EMBL/GenBank/DDBJ databases">
        <title>Genomic characterization of a novel candidate phylum (ARYD3) from a high temperature, high salinity tertiary oil reservoir in north central Oklahoma, USA.</title>
        <authorList>
            <person name="Youssef N.H."/>
            <person name="Yadav A."/>
            <person name="Elshahed M.S."/>
        </authorList>
    </citation>
    <scope>NUCLEOTIDE SEQUENCE [LARGE SCALE GENOMIC DNA]</scope>
    <source>
        <strain evidence="8">ARYD3</strain>
    </source>
</reference>
<evidence type="ECO:0000256" key="1">
    <source>
        <dbReference type="ARBA" id="ARBA00001966"/>
    </source>
</evidence>
<sequence length="138" mass="15192">MGFKENALKRSLWVFHFSGGSCNNCDIELLDCLTPRYDLERFGIELVGSIRHADIIAVTGIVNRQCKPRLEKIYKQASKPVFVVACGACPCTGGIFKNSYHTAGPLDEIIPVDAYIPGCPPKPEAIISAIVKLRNKLE</sequence>
<dbReference type="Proteomes" id="UP000324143">
    <property type="component" value="Unassembled WGS sequence"/>
</dbReference>
<evidence type="ECO:0000313" key="9">
    <source>
        <dbReference type="Proteomes" id="UP000324143"/>
    </source>
</evidence>
<keyword evidence="6" id="KW-0411">Iron-sulfur</keyword>
<evidence type="ECO:0000256" key="4">
    <source>
        <dbReference type="ARBA" id="ARBA00022723"/>
    </source>
</evidence>
<name>A0A5D0MDD4_9BACT</name>
<comment type="caution">
    <text evidence="8">The sequence shown here is derived from an EMBL/GenBank/DDBJ whole genome shotgun (WGS) entry which is preliminary data.</text>
</comment>
<comment type="similarity">
    <text evidence="2">Belongs to the complex I 20 kDa subunit family.</text>
</comment>
<organism evidence="8 9">
    <name type="scientific">Candidatus Mcinerneyibacterium aminivorans</name>
    <dbReference type="NCBI Taxonomy" id="2703815"/>
    <lineage>
        <taxon>Bacteria</taxon>
        <taxon>Candidatus Macinerneyibacteriota</taxon>
        <taxon>Candidatus Mcinerneyibacteria</taxon>
        <taxon>Candidatus Mcinerneyibacteriales</taxon>
        <taxon>Candidatus Mcinerneyibacteriaceae</taxon>
        <taxon>Candidatus Mcinerneyibacterium</taxon>
    </lineage>
</organism>
<accession>A0A5D0MDD4</accession>
<proteinExistence type="inferred from homology"/>
<keyword evidence="3" id="KW-0004">4Fe-4S</keyword>
<feature type="domain" description="NADH:ubiquinone oxidoreductase-like 20kDa subunit" evidence="7">
    <location>
        <begin position="22"/>
        <end position="133"/>
    </location>
</feature>
<evidence type="ECO:0000313" key="8">
    <source>
        <dbReference type="EMBL" id="TYB31727.1"/>
    </source>
</evidence>
<dbReference type="NCBIfam" id="NF005012">
    <property type="entry name" value="PRK06411.1"/>
    <property type="match status" value="1"/>
</dbReference>
<evidence type="ECO:0000256" key="2">
    <source>
        <dbReference type="ARBA" id="ARBA00009173"/>
    </source>
</evidence>
<dbReference type="Pfam" id="PF01058">
    <property type="entry name" value="Oxidored_q6"/>
    <property type="match status" value="1"/>
</dbReference>
<dbReference type="InterPro" id="IPR006137">
    <property type="entry name" value="NADH_UbQ_OxRdtase-like_20kDa"/>
</dbReference>